<sequence>MRFKRSERVQELLLKEISALIQRGLKDPRIGFATVTTVDLSNNLKHAKVYISVLGTESEQHDTITGLTNASGFIRGSLGKNLNLRYIPVLEFILDETAKRVAKINKIINELHSE</sequence>
<dbReference type="Gene3D" id="3.30.300.20">
    <property type="match status" value="1"/>
</dbReference>
<evidence type="ECO:0000313" key="1">
    <source>
        <dbReference type="EMBL" id="SVA20676.1"/>
    </source>
</evidence>
<dbReference type="InterPro" id="IPR015946">
    <property type="entry name" value="KH_dom-like_a/b"/>
</dbReference>
<dbReference type="PROSITE" id="PS01319">
    <property type="entry name" value="RBFA"/>
    <property type="match status" value="1"/>
</dbReference>
<protein>
    <recommendedName>
        <fullName evidence="2">Ribosome-binding factor A</fullName>
    </recommendedName>
</protein>
<dbReference type="InterPro" id="IPR023799">
    <property type="entry name" value="RbfA_dom_sf"/>
</dbReference>
<dbReference type="InterPro" id="IPR000238">
    <property type="entry name" value="RbfA"/>
</dbReference>
<dbReference type="HAMAP" id="MF_00003">
    <property type="entry name" value="RbfA"/>
    <property type="match status" value="1"/>
</dbReference>
<dbReference type="EMBL" id="UINC01005337">
    <property type="protein sequence ID" value="SVA20676.1"/>
    <property type="molecule type" value="Genomic_DNA"/>
</dbReference>
<dbReference type="NCBIfam" id="TIGR00082">
    <property type="entry name" value="rbfA"/>
    <property type="match status" value="1"/>
</dbReference>
<dbReference type="GO" id="GO:0006364">
    <property type="term" value="P:rRNA processing"/>
    <property type="evidence" value="ECO:0007669"/>
    <property type="project" value="InterPro"/>
</dbReference>
<name>A0A381TXB8_9ZZZZ</name>
<dbReference type="Pfam" id="PF02033">
    <property type="entry name" value="RBFA"/>
    <property type="match status" value="1"/>
</dbReference>
<reference evidence="1" key="1">
    <citation type="submission" date="2018-05" db="EMBL/GenBank/DDBJ databases">
        <authorList>
            <person name="Lanie J.A."/>
            <person name="Ng W.-L."/>
            <person name="Kazmierczak K.M."/>
            <person name="Andrzejewski T.M."/>
            <person name="Davidsen T.M."/>
            <person name="Wayne K.J."/>
            <person name="Tettelin H."/>
            <person name="Glass J.I."/>
            <person name="Rusch D."/>
            <person name="Podicherti R."/>
            <person name="Tsui H.-C.T."/>
            <person name="Winkler M.E."/>
        </authorList>
    </citation>
    <scope>NUCLEOTIDE SEQUENCE</scope>
</reference>
<organism evidence="1">
    <name type="scientific">marine metagenome</name>
    <dbReference type="NCBI Taxonomy" id="408172"/>
    <lineage>
        <taxon>unclassified sequences</taxon>
        <taxon>metagenomes</taxon>
        <taxon>ecological metagenomes</taxon>
    </lineage>
</organism>
<evidence type="ECO:0008006" key="2">
    <source>
        <dbReference type="Google" id="ProtNLM"/>
    </source>
</evidence>
<dbReference type="GO" id="GO:0043024">
    <property type="term" value="F:ribosomal small subunit binding"/>
    <property type="evidence" value="ECO:0007669"/>
    <property type="project" value="TreeGrafter"/>
</dbReference>
<dbReference type="SUPFAM" id="SSF89919">
    <property type="entry name" value="Ribosome-binding factor A, RbfA"/>
    <property type="match status" value="1"/>
</dbReference>
<dbReference type="AlphaFoldDB" id="A0A381TXB8"/>
<dbReference type="GO" id="GO:0005829">
    <property type="term" value="C:cytosol"/>
    <property type="evidence" value="ECO:0007669"/>
    <property type="project" value="TreeGrafter"/>
</dbReference>
<accession>A0A381TXB8</accession>
<gene>
    <name evidence="1" type="ORF">METZ01_LOCUS73530</name>
</gene>
<proteinExistence type="inferred from homology"/>
<dbReference type="PANTHER" id="PTHR33515:SF1">
    <property type="entry name" value="RIBOSOME-BINDING FACTOR A, CHLOROPLASTIC-RELATED"/>
    <property type="match status" value="1"/>
</dbReference>
<dbReference type="PANTHER" id="PTHR33515">
    <property type="entry name" value="RIBOSOME-BINDING FACTOR A, CHLOROPLASTIC-RELATED"/>
    <property type="match status" value="1"/>
</dbReference>
<dbReference type="InterPro" id="IPR020053">
    <property type="entry name" value="Ribosome-bd_factorA_CS"/>
</dbReference>